<evidence type="ECO:0000313" key="6">
    <source>
        <dbReference type="Proteomes" id="UP000773614"/>
    </source>
</evidence>
<keyword evidence="6" id="KW-1185">Reference proteome</keyword>
<name>A0A964T2Z2_9HYPH</name>
<dbReference type="Proteomes" id="UP000773614">
    <property type="component" value="Unassembled WGS sequence"/>
</dbReference>
<dbReference type="OrthoDB" id="7210494at2"/>
<dbReference type="Pfam" id="PF13458">
    <property type="entry name" value="Peripla_BP_6"/>
    <property type="match status" value="1"/>
</dbReference>
<evidence type="ECO:0000256" key="1">
    <source>
        <dbReference type="ARBA" id="ARBA00010062"/>
    </source>
</evidence>
<accession>A0A964T2Z2</accession>
<dbReference type="InterPro" id="IPR028082">
    <property type="entry name" value="Peripla_BP_I"/>
</dbReference>
<evidence type="ECO:0000256" key="2">
    <source>
        <dbReference type="ARBA" id="ARBA00022729"/>
    </source>
</evidence>
<feature type="domain" description="Leucine-binding protein" evidence="4">
    <location>
        <begin position="59"/>
        <end position="385"/>
    </location>
</feature>
<proteinExistence type="inferred from homology"/>
<dbReference type="PROSITE" id="PS51257">
    <property type="entry name" value="PROKAR_LIPOPROTEIN"/>
    <property type="match status" value="1"/>
</dbReference>
<dbReference type="InterPro" id="IPR051010">
    <property type="entry name" value="BCAA_transport"/>
</dbReference>
<evidence type="ECO:0000256" key="3">
    <source>
        <dbReference type="ARBA" id="ARBA00022970"/>
    </source>
</evidence>
<dbReference type="GO" id="GO:0006865">
    <property type="term" value="P:amino acid transport"/>
    <property type="evidence" value="ECO:0007669"/>
    <property type="project" value="UniProtKB-KW"/>
</dbReference>
<dbReference type="Gene3D" id="3.40.50.2300">
    <property type="match status" value="2"/>
</dbReference>
<dbReference type="InterPro" id="IPR028081">
    <property type="entry name" value="Leu-bd"/>
</dbReference>
<dbReference type="RefSeq" id="WP_161139762.1">
    <property type="nucleotide sequence ID" value="NZ_SPKJ01000014.1"/>
</dbReference>
<organism evidence="5 6">
    <name type="scientific">Propylenella binzhouense</name>
    <dbReference type="NCBI Taxonomy" id="2555902"/>
    <lineage>
        <taxon>Bacteria</taxon>
        <taxon>Pseudomonadati</taxon>
        <taxon>Pseudomonadota</taxon>
        <taxon>Alphaproteobacteria</taxon>
        <taxon>Hyphomicrobiales</taxon>
        <taxon>Propylenellaceae</taxon>
        <taxon>Propylenella</taxon>
    </lineage>
</organism>
<gene>
    <name evidence="5" type="ORF">E4O86_06785</name>
</gene>
<reference evidence="5" key="1">
    <citation type="submission" date="2019-03" db="EMBL/GenBank/DDBJ databases">
        <title>Afifella sp. nov., isolated from activated sludge.</title>
        <authorList>
            <person name="Li Q."/>
            <person name="Liu Y."/>
        </authorList>
    </citation>
    <scope>NUCLEOTIDE SEQUENCE</scope>
    <source>
        <strain evidence="5">L72</strain>
    </source>
</reference>
<dbReference type="EMBL" id="SPKJ01000014">
    <property type="protein sequence ID" value="MYZ47415.1"/>
    <property type="molecule type" value="Genomic_DNA"/>
</dbReference>
<comment type="caution">
    <text evidence="5">The sequence shown here is derived from an EMBL/GenBank/DDBJ whole genome shotgun (WGS) entry which is preliminary data.</text>
</comment>
<keyword evidence="2" id="KW-0732">Signal</keyword>
<keyword evidence="3" id="KW-0813">Transport</keyword>
<comment type="similarity">
    <text evidence="1">Belongs to the leucine-binding protein family.</text>
</comment>
<dbReference type="SUPFAM" id="SSF53822">
    <property type="entry name" value="Periplasmic binding protein-like I"/>
    <property type="match status" value="1"/>
</dbReference>
<dbReference type="AlphaFoldDB" id="A0A964T2Z2"/>
<sequence length="402" mass="40529">MSRAIPAMLRKVQALVVLFATLAVAGCISLPGRGNAPPASPPVPGGAAAASGQVFGGGEVRVAMLLPTSGSGNAGTTGQAFRNAAELAMRDFPNTGIELVIYDTSGTPTGAQAAAGRALGEGAEIILGPVFATEVAAVAPQARQAGVPMVAFSSDSSLAGSGVYLLSFPPADDVNRIVTYAAQKGRRSFAALLPANAYGAVVEAAFREAVARTGGRVALIESYGDTADMQAKAAAVGAAGSTFDALLVPDVPDRVLALAPMLASAGVTPASKMFLGSGQWGDPNDPRVPNSAALAGAVFPAPVMQGYEAFAQRYRTAYGSAPPRNTTLAYDATVLAAGLVRQFGDDPFTTAIIGNPNGFSGIDGVFRFGPSGTTERRLAVYEVTGSGTRVAEPAARSFASGS</sequence>
<keyword evidence="3" id="KW-0029">Amino-acid transport</keyword>
<dbReference type="PANTHER" id="PTHR30483">
    <property type="entry name" value="LEUCINE-SPECIFIC-BINDING PROTEIN"/>
    <property type="match status" value="1"/>
</dbReference>
<evidence type="ECO:0000259" key="4">
    <source>
        <dbReference type="Pfam" id="PF13458"/>
    </source>
</evidence>
<protein>
    <submittedName>
        <fullName evidence="5">Penicillin-binding protein activator</fullName>
    </submittedName>
</protein>
<evidence type="ECO:0000313" key="5">
    <source>
        <dbReference type="EMBL" id="MYZ47415.1"/>
    </source>
</evidence>
<dbReference type="PANTHER" id="PTHR30483:SF6">
    <property type="entry name" value="PERIPLASMIC BINDING PROTEIN OF ABC TRANSPORTER FOR NATURAL AMINO ACIDS"/>
    <property type="match status" value="1"/>
</dbReference>
<dbReference type="CDD" id="cd06339">
    <property type="entry name" value="PBP1_YraM_LppC_lipoprotein-like"/>
    <property type="match status" value="1"/>
</dbReference>